<dbReference type="EMBL" id="VIIS01000206">
    <property type="protein sequence ID" value="KAF0311895.1"/>
    <property type="molecule type" value="Genomic_DNA"/>
</dbReference>
<evidence type="ECO:0000313" key="3">
    <source>
        <dbReference type="Proteomes" id="UP000440578"/>
    </source>
</evidence>
<comment type="caution">
    <text evidence="2">The sequence shown here is derived from an EMBL/GenBank/DDBJ whole genome shotgun (WGS) entry which is preliminary data.</text>
</comment>
<sequence length="185" mass="20856">MCQLQFQLATQTSQQVTEAEERHRRQLGELQRRLRQQTETADRLETERRQQQDAVAALQQQVKWTQLQLNNEGDARAQTARHLRAEISERDDAIRHLTAQLHEARATGARLRRLSRPRNASSSSFRLSEEEAALVRPVGRGRRPSAAVSLPPIELNQSVGVAGGRALIRQQLRLAVDRGAAADSF</sequence>
<dbReference type="AlphaFoldDB" id="A0A6A4WYA8"/>
<dbReference type="OrthoDB" id="2155209at2759"/>
<evidence type="ECO:0000313" key="2">
    <source>
        <dbReference type="EMBL" id="KAF0311895.1"/>
    </source>
</evidence>
<name>A0A6A4WYA8_AMPAM</name>
<evidence type="ECO:0000256" key="1">
    <source>
        <dbReference type="SAM" id="MobiDB-lite"/>
    </source>
</evidence>
<keyword evidence="3" id="KW-1185">Reference proteome</keyword>
<organism evidence="2 3">
    <name type="scientific">Amphibalanus amphitrite</name>
    <name type="common">Striped barnacle</name>
    <name type="synonym">Balanus amphitrite</name>
    <dbReference type="NCBI Taxonomy" id="1232801"/>
    <lineage>
        <taxon>Eukaryota</taxon>
        <taxon>Metazoa</taxon>
        <taxon>Ecdysozoa</taxon>
        <taxon>Arthropoda</taxon>
        <taxon>Crustacea</taxon>
        <taxon>Multicrustacea</taxon>
        <taxon>Cirripedia</taxon>
        <taxon>Thoracica</taxon>
        <taxon>Thoracicalcarea</taxon>
        <taxon>Balanomorpha</taxon>
        <taxon>Balanoidea</taxon>
        <taxon>Balanidae</taxon>
        <taxon>Amphibalaninae</taxon>
        <taxon>Amphibalanus</taxon>
    </lineage>
</organism>
<accession>A0A6A4WYA8</accession>
<feature type="region of interest" description="Disordered" evidence="1">
    <location>
        <begin position="29"/>
        <end position="52"/>
    </location>
</feature>
<gene>
    <name evidence="2" type="ORF">FJT64_017293</name>
</gene>
<reference evidence="2 3" key="1">
    <citation type="submission" date="2019-07" db="EMBL/GenBank/DDBJ databases">
        <title>Draft genome assembly of a fouling barnacle, Amphibalanus amphitrite (Darwin, 1854): The first reference genome for Thecostraca.</title>
        <authorList>
            <person name="Kim W."/>
        </authorList>
    </citation>
    <scope>NUCLEOTIDE SEQUENCE [LARGE SCALE GENOMIC DNA]</scope>
    <source>
        <strain evidence="2">SNU_AA5</strain>
        <tissue evidence="2">Soma without cirri and trophi</tissue>
    </source>
</reference>
<dbReference type="Proteomes" id="UP000440578">
    <property type="component" value="Unassembled WGS sequence"/>
</dbReference>
<proteinExistence type="predicted"/>
<protein>
    <submittedName>
        <fullName evidence="2">Uncharacterized protein</fullName>
    </submittedName>
</protein>
<feature type="compositionally biased region" description="Basic and acidic residues" evidence="1">
    <location>
        <begin position="40"/>
        <end position="51"/>
    </location>
</feature>